<dbReference type="SUPFAM" id="SSF53850">
    <property type="entry name" value="Periplasmic binding protein-like II"/>
    <property type="match status" value="1"/>
</dbReference>
<feature type="domain" description="Solute-binding protein family 5" evidence="1">
    <location>
        <begin position="5"/>
        <end position="314"/>
    </location>
</feature>
<dbReference type="InterPro" id="IPR000914">
    <property type="entry name" value="SBP_5_dom"/>
</dbReference>
<sequence length="418" mass="47721">IWKYIKSVDVLNDHIVRFVFSRIYVPGLDALSGQPIIPKTIWENIEDPVKFTNPDPVGTGPFTEIVRFDHQVWELGANPFYWQKDKPAVKRLRFPAFPTNEQATIALINGEIDWGGNFIPAIDRVYVSKDPEHHHYWFPRTGGTIFFYTNTAKAPFNEVNVRKAVSLAINRDLIIKVAMYDYTIPAHPTALADGLASWRSKSATEKGDWVAHDMERANRILDKAGYSRGEDGFRRLADGKVMSFEISIVSGWSDWIRAAQVISKNLETVGIKARVKTNDFAAWFSRVQKGEFDMTIAWTEKGPTPFPLYRGLLSSEYLKPVGQIAEANWHRFSIPEADSLCRAFERTSNETEIRSIVTRLEELFVEYAPAIPLFAEPSWGQYNTKRFTNFPNENNPYGQLSPNYPPENLLVMVNVVPR</sequence>
<dbReference type="Gene3D" id="3.90.76.10">
    <property type="entry name" value="Dipeptide-binding Protein, Domain 1"/>
    <property type="match status" value="1"/>
</dbReference>
<reference evidence="2" key="1">
    <citation type="submission" date="2018-05" db="EMBL/GenBank/DDBJ databases">
        <authorList>
            <person name="Lanie J.A."/>
            <person name="Ng W.-L."/>
            <person name="Kazmierczak K.M."/>
            <person name="Andrzejewski T.M."/>
            <person name="Davidsen T.M."/>
            <person name="Wayne K.J."/>
            <person name="Tettelin H."/>
            <person name="Glass J.I."/>
            <person name="Rusch D."/>
            <person name="Podicherti R."/>
            <person name="Tsui H.-C.T."/>
            <person name="Winkler M.E."/>
        </authorList>
    </citation>
    <scope>NUCLEOTIDE SEQUENCE</scope>
</reference>
<protein>
    <recommendedName>
        <fullName evidence="1">Solute-binding protein family 5 domain-containing protein</fullName>
    </recommendedName>
</protein>
<dbReference type="PANTHER" id="PTHR30290">
    <property type="entry name" value="PERIPLASMIC BINDING COMPONENT OF ABC TRANSPORTER"/>
    <property type="match status" value="1"/>
</dbReference>
<evidence type="ECO:0000313" key="2">
    <source>
        <dbReference type="EMBL" id="SVB06324.1"/>
    </source>
</evidence>
<dbReference type="PANTHER" id="PTHR30290:SF82">
    <property type="entry name" value="ABC-TYPE DIPEPTIDE_OLIGOPEPTIDE TRANSPORT SYSTEM, PERIPLASMIC COMPONENT"/>
    <property type="match status" value="1"/>
</dbReference>
<name>A0A382AY70_9ZZZZ</name>
<dbReference type="Gene3D" id="3.10.105.10">
    <property type="entry name" value="Dipeptide-binding Protein, Domain 3"/>
    <property type="match status" value="1"/>
</dbReference>
<proteinExistence type="predicted"/>
<dbReference type="Pfam" id="PF00496">
    <property type="entry name" value="SBP_bac_5"/>
    <property type="match status" value="1"/>
</dbReference>
<organism evidence="2">
    <name type="scientific">marine metagenome</name>
    <dbReference type="NCBI Taxonomy" id="408172"/>
    <lineage>
        <taxon>unclassified sequences</taxon>
        <taxon>metagenomes</taxon>
        <taxon>ecological metagenomes</taxon>
    </lineage>
</organism>
<accession>A0A382AY70</accession>
<gene>
    <name evidence="2" type="ORF">METZ01_LOCUS159178</name>
</gene>
<feature type="non-terminal residue" evidence="2">
    <location>
        <position position="1"/>
    </location>
</feature>
<dbReference type="GO" id="GO:1904680">
    <property type="term" value="F:peptide transmembrane transporter activity"/>
    <property type="evidence" value="ECO:0007669"/>
    <property type="project" value="TreeGrafter"/>
</dbReference>
<dbReference type="EMBL" id="UINC01027305">
    <property type="protein sequence ID" value="SVB06324.1"/>
    <property type="molecule type" value="Genomic_DNA"/>
</dbReference>
<dbReference type="Gene3D" id="3.40.190.10">
    <property type="entry name" value="Periplasmic binding protein-like II"/>
    <property type="match status" value="1"/>
</dbReference>
<evidence type="ECO:0000259" key="1">
    <source>
        <dbReference type="Pfam" id="PF00496"/>
    </source>
</evidence>
<dbReference type="GO" id="GO:0015833">
    <property type="term" value="P:peptide transport"/>
    <property type="evidence" value="ECO:0007669"/>
    <property type="project" value="TreeGrafter"/>
</dbReference>
<dbReference type="AlphaFoldDB" id="A0A382AY70"/>
<dbReference type="CDD" id="cd08509">
    <property type="entry name" value="PBP2_TmCBP_oligosaccharides_like"/>
    <property type="match status" value="1"/>
</dbReference>
<dbReference type="InterPro" id="IPR039424">
    <property type="entry name" value="SBP_5"/>
</dbReference>